<dbReference type="AlphaFoldDB" id="A0A165CLE7"/>
<dbReference type="InterPro" id="IPR002876">
    <property type="entry name" value="Transcrip_reg_TACO1-like"/>
</dbReference>
<dbReference type="Pfam" id="PF01709">
    <property type="entry name" value="Transcrip_reg"/>
    <property type="match status" value="1"/>
</dbReference>
<dbReference type="PANTHER" id="PTHR12532">
    <property type="entry name" value="TRANSLATIONAL ACTIVATOR OF CYTOCHROME C OXIDASE 1"/>
    <property type="match status" value="1"/>
</dbReference>
<keyword evidence="5" id="KW-1185">Reference proteome</keyword>
<dbReference type="InterPro" id="IPR026564">
    <property type="entry name" value="Transcrip_reg_TACO1-like_dom3"/>
</dbReference>
<dbReference type="Pfam" id="PF20772">
    <property type="entry name" value="TACO1_YebC_N"/>
    <property type="match status" value="1"/>
</dbReference>
<dbReference type="Gene3D" id="3.30.70.980">
    <property type="match status" value="2"/>
</dbReference>
<protein>
    <submittedName>
        <fullName evidence="4">YebC-like protein</fullName>
    </submittedName>
</protein>
<dbReference type="FunCoup" id="A0A165CLE7">
    <property type="interactions" value="220"/>
</dbReference>
<gene>
    <name evidence="4" type="ORF">CALCODRAFT_512963</name>
</gene>
<evidence type="ECO:0000259" key="2">
    <source>
        <dbReference type="Pfam" id="PF01709"/>
    </source>
</evidence>
<dbReference type="Proteomes" id="UP000076842">
    <property type="component" value="Unassembled WGS sequence"/>
</dbReference>
<dbReference type="InterPro" id="IPR048300">
    <property type="entry name" value="TACO1_YebC-like_2nd/3rd_dom"/>
</dbReference>
<comment type="similarity">
    <text evidence="1">Belongs to the TACO1 family.</text>
</comment>
<evidence type="ECO:0000259" key="3">
    <source>
        <dbReference type="Pfam" id="PF20772"/>
    </source>
</evidence>
<evidence type="ECO:0000313" key="4">
    <source>
        <dbReference type="EMBL" id="KZT51002.1"/>
    </source>
</evidence>
<dbReference type="OrthoDB" id="2017544at2759"/>
<feature type="domain" description="TACO1/YebC-like N-terminal" evidence="3">
    <location>
        <begin position="29"/>
        <end position="76"/>
    </location>
</feature>
<feature type="domain" description="TACO1/YebC-like second and third" evidence="2">
    <location>
        <begin position="118"/>
        <end position="253"/>
    </location>
</feature>
<dbReference type="GO" id="GO:0005739">
    <property type="term" value="C:mitochondrion"/>
    <property type="evidence" value="ECO:0007669"/>
    <property type="project" value="TreeGrafter"/>
</dbReference>
<accession>A0A165CLE7</accession>
<sequence>MHGSPLYTPEWEAYVLDLSVLRAQLIERQEITAAARIGGSPDPAVNVTLQMALARAKKLGVPKDNVEAALKRASGQDAKDALQEVTYEALGPGGVPCLMYVYYAQSSMHDDPDTSNRECMTDNPTRTVMRVKEMLNRYGGRLAEVKYLFESKAIFRVEPKKGQTFDEVFELALEGGAEDVVQDEDGPEIEITAPSSLIHSLNSLLAPRTNLSHSEVVQIPTNPPEAPLDDEVEKLLEKLEEKLEENADCVRLWRGA</sequence>
<dbReference type="Gene3D" id="1.10.10.200">
    <property type="match status" value="1"/>
</dbReference>
<dbReference type="SUPFAM" id="SSF75625">
    <property type="entry name" value="YebC-like"/>
    <property type="match status" value="1"/>
</dbReference>
<name>A0A165CLE7_9BASI</name>
<dbReference type="InterPro" id="IPR049083">
    <property type="entry name" value="TACO1_YebC_N"/>
</dbReference>
<dbReference type="PANTHER" id="PTHR12532:SF0">
    <property type="entry name" value="TRANSLATIONAL ACTIVATOR OF CYTOCHROME C OXIDASE 1"/>
    <property type="match status" value="1"/>
</dbReference>
<dbReference type="InParanoid" id="A0A165CLE7"/>
<dbReference type="STRING" id="1353952.A0A165CLE7"/>
<dbReference type="InterPro" id="IPR017856">
    <property type="entry name" value="Integrase-like_N"/>
</dbReference>
<dbReference type="EMBL" id="KV424131">
    <property type="protein sequence ID" value="KZT51002.1"/>
    <property type="molecule type" value="Genomic_DNA"/>
</dbReference>
<dbReference type="InterPro" id="IPR029072">
    <property type="entry name" value="YebC-like"/>
</dbReference>
<reference evidence="4 5" key="1">
    <citation type="journal article" date="2016" name="Mol. Biol. Evol.">
        <title>Comparative Genomics of Early-Diverging Mushroom-Forming Fungi Provides Insights into the Origins of Lignocellulose Decay Capabilities.</title>
        <authorList>
            <person name="Nagy L.G."/>
            <person name="Riley R."/>
            <person name="Tritt A."/>
            <person name="Adam C."/>
            <person name="Daum C."/>
            <person name="Floudas D."/>
            <person name="Sun H."/>
            <person name="Yadav J.S."/>
            <person name="Pangilinan J."/>
            <person name="Larsson K.H."/>
            <person name="Matsuura K."/>
            <person name="Barry K."/>
            <person name="Labutti K."/>
            <person name="Kuo R."/>
            <person name="Ohm R.A."/>
            <person name="Bhattacharya S.S."/>
            <person name="Shirouzu T."/>
            <person name="Yoshinaga Y."/>
            <person name="Martin F.M."/>
            <person name="Grigoriev I.V."/>
            <person name="Hibbett D.S."/>
        </authorList>
    </citation>
    <scope>NUCLEOTIDE SEQUENCE [LARGE SCALE GENOMIC DNA]</scope>
    <source>
        <strain evidence="4 5">HHB12733</strain>
    </source>
</reference>
<evidence type="ECO:0000313" key="5">
    <source>
        <dbReference type="Proteomes" id="UP000076842"/>
    </source>
</evidence>
<proteinExistence type="inferred from homology"/>
<evidence type="ECO:0000256" key="1">
    <source>
        <dbReference type="ARBA" id="ARBA00008724"/>
    </source>
</evidence>
<organism evidence="4 5">
    <name type="scientific">Calocera cornea HHB12733</name>
    <dbReference type="NCBI Taxonomy" id="1353952"/>
    <lineage>
        <taxon>Eukaryota</taxon>
        <taxon>Fungi</taxon>
        <taxon>Dikarya</taxon>
        <taxon>Basidiomycota</taxon>
        <taxon>Agaricomycotina</taxon>
        <taxon>Dacrymycetes</taxon>
        <taxon>Dacrymycetales</taxon>
        <taxon>Dacrymycetaceae</taxon>
        <taxon>Calocera</taxon>
    </lineage>
</organism>